<proteinExistence type="predicted"/>
<dbReference type="PANTHER" id="PTHR43015:SF1">
    <property type="entry name" value="D-RIBITOL-5-PHOSPHATE CYTIDYLYLTRANSFERASE"/>
    <property type="match status" value="1"/>
</dbReference>
<dbReference type="GO" id="GO:0005829">
    <property type="term" value="C:cytosol"/>
    <property type="evidence" value="ECO:0007669"/>
    <property type="project" value="TreeGrafter"/>
</dbReference>
<comment type="caution">
    <text evidence="3">The sequence shown here is derived from an EMBL/GenBank/DDBJ whole genome shotgun (WGS) entry which is preliminary data.</text>
</comment>
<dbReference type="CDD" id="cd02516">
    <property type="entry name" value="CDP-ME_synthetase"/>
    <property type="match status" value="1"/>
</dbReference>
<dbReference type="Pfam" id="PF01128">
    <property type="entry name" value="IspD"/>
    <property type="match status" value="1"/>
</dbReference>
<dbReference type="GO" id="GO:0008299">
    <property type="term" value="P:isoprenoid biosynthetic process"/>
    <property type="evidence" value="ECO:0007669"/>
    <property type="project" value="InterPro"/>
</dbReference>
<evidence type="ECO:0000313" key="3">
    <source>
        <dbReference type="EMBL" id="MBB5830378.1"/>
    </source>
</evidence>
<dbReference type="RefSeq" id="WP_184324006.1">
    <property type="nucleotide sequence ID" value="NZ_JACHLZ010000001.1"/>
</dbReference>
<evidence type="ECO:0000313" key="4">
    <source>
        <dbReference type="Proteomes" id="UP000588158"/>
    </source>
</evidence>
<keyword evidence="4" id="KW-1185">Reference proteome</keyword>
<protein>
    <submittedName>
        <fullName evidence="3">2-C-methyl-D-erythritol 4-phosphate cytidylyltransferase</fullName>
        <ecNumber evidence="3">2.7.7.60</ecNumber>
    </submittedName>
</protein>
<dbReference type="InterPro" id="IPR018294">
    <property type="entry name" value="ISPD_synthase_CS"/>
</dbReference>
<dbReference type="PROSITE" id="PS01295">
    <property type="entry name" value="ISPD"/>
    <property type="match status" value="1"/>
</dbReference>
<dbReference type="InterPro" id="IPR034683">
    <property type="entry name" value="IspD/TarI"/>
</dbReference>
<name>A0A841AB86_9MICO</name>
<dbReference type="EMBL" id="JACHLZ010000001">
    <property type="protein sequence ID" value="MBB5830378.1"/>
    <property type="molecule type" value="Genomic_DNA"/>
</dbReference>
<dbReference type="PANTHER" id="PTHR43015">
    <property type="entry name" value="D-RIBITOL-5-PHOSPHATE CYTIDYLYLTRANSFERASE"/>
    <property type="match status" value="1"/>
</dbReference>
<reference evidence="3 4" key="1">
    <citation type="submission" date="2020-08" db="EMBL/GenBank/DDBJ databases">
        <title>Sequencing the genomes of 1000 actinobacteria strains.</title>
        <authorList>
            <person name="Klenk H.-P."/>
        </authorList>
    </citation>
    <scope>NUCLEOTIDE SEQUENCE [LARGE SCALE GENOMIC DNA]</scope>
    <source>
        <strain evidence="3 4">DSM 28796</strain>
    </source>
</reference>
<evidence type="ECO:0000256" key="1">
    <source>
        <dbReference type="ARBA" id="ARBA00022679"/>
    </source>
</evidence>
<organism evidence="3 4">
    <name type="scientific">Brachybacterium aquaticum</name>
    <dbReference type="NCBI Taxonomy" id="1432564"/>
    <lineage>
        <taxon>Bacteria</taxon>
        <taxon>Bacillati</taxon>
        <taxon>Actinomycetota</taxon>
        <taxon>Actinomycetes</taxon>
        <taxon>Micrococcales</taxon>
        <taxon>Dermabacteraceae</taxon>
        <taxon>Brachybacterium</taxon>
    </lineage>
</organism>
<gene>
    <name evidence="3" type="ORF">HNR70_000191</name>
</gene>
<dbReference type="Gene3D" id="3.90.550.10">
    <property type="entry name" value="Spore Coat Polysaccharide Biosynthesis Protein SpsA, Chain A"/>
    <property type="match status" value="1"/>
</dbReference>
<dbReference type="InterPro" id="IPR029044">
    <property type="entry name" value="Nucleotide-diphossugar_trans"/>
</dbReference>
<accession>A0A841AB86</accession>
<dbReference type="AlphaFoldDB" id="A0A841AB86"/>
<dbReference type="GO" id="GO:0050518">
    <property type="term" value="F:2-C-methyl-D-erythritol 4-phosphate cytidylyltransferase activity"/>
    <property type="evidence" value="ECO:0007669"/>
    <property type="project" value="UniProtKB-EC"/>
</dbReference>
<keyword evidence="1 3" id="KW-0808">Transferase</keyword>
<evidence type="ECO:0000256" key="2">
    <source>
        <dbReference type="ARBA" id="ARBA00022695"/>
    </source>
</evidence>
<sequence>MSVGIIFAGGSGTRMNSRALPKQFLEVNGRPIIVHTLQHFEDHPDIEAVAVAILPTWRDHFMKLVARYELSKVKWVVDGGGTGQQSRHRALQAVAAERPGDTVVLVHDGVRPLIDEELISANIRTVREHGTAITCSKVNETIIASDDGEVGAIIPRENLFAARAPQSFRLGEILEAYDAAVAHGEDDTIDSCSVMKDFGHTPLHRVDGPVSNIKITTAEDFYICRTYFELIENQQIVGF</sequence>
<dbReference type="Proteomes" id="UP000588158">
    <property type="component" value="Unassembled WGS sequence"/>
</dbReference>
<keyword evidence="2 3" id="KW-0548">Nucleotidyltransferase</keyword>
<dbReference type="EC" id="2.7.7.60" evidence="3"/>
<dbReference type="SUPFAM" id="SSF53448">
    <property type="entry name" value="Nucleotide-diphospho-sugar transferases"/>
    <property type="match status" value="1"/>
</dbReference>